<gene>
    <name evidence="1" type="ORF">CEJ09_23955</name>
</gene>
<reference evidence="1" key="1">
    <citation type="submission" date="2018-07" db="EMBL/GenBank/DDBJ databases">
        <authorList>
            <consortium name="PulseNet: The National Subtyping Network for Foodborne Disease Surveillance"/>
            <person name="Tarr C.L."/>
            <person name="Trees E."/>
            <person name="Katz L.S."/>
            <person name="Carleton-Romer H.A."/>
            <person name="Stroika S."/>
            <person name="Kucerova Z."/>
            <person name="Roache K.F."/>
            <person name="Sabol A.L."/>
            <person name="Besser J."/>
            <person name="Gerner-Smidt P."/>
        </authorList>
    </citation>
    <scope>NUCLEOTIDE SEQUENCE</scope>
    <source>
        <strain evidence="1">PNUSAS015592</strain>
    </source>
</reference>
<comment type="caution">
    <text evidence="1">The sequence shown here is derived from an EMBL/GenBank/DDBJ whole genome shotgun (WGS) entry which is preliminary data.</text>
</comment>
<dbReference type="EMBL" id="AAGWQQ010000112">
    <property type="protein sequence ID" value="EBS7984819.1"/>
    <property type="molecule type" value="Genomic_DNA"/>
</dbReference>
<dbReference type="AlphaFoldDB" id="A0A623WLS6"/>
<sequence length="177" mass="20934">MKENAMPSRQGDLDSLCGFYSIVNMMYWLYGRKIKRKTLFKALLQCYSQHWSIIECLTSGMDSSQMNVLLQYLSQCRYRKYPVIISQPFSTPTSLSKLKILRTIRSYLENNDSRAIIMRDQFHWSVITHADSQNLYFFDSSSYRKKSFDRYSLRDEEGKLQLYPDGIYFIECGDVNL</sequence>
<name>A0A623WLS6_SALER</name>
<protein>
    <recommendedName>
        <fullName evidence="2">Peptidase C39 domain-containing protein</fullName>
    </recommendedName>
</protein>
<organism evidence="1">
    <name type="scientific">Salmonella enterica</name>
    <name type="common">Salmonella choleraesuis</name>
    <dbReference type="NCBI Taxonomy" id="28901"/>
    <lineage>
        <taxon>Bacteria</taxon>
        <taxon>Pseudomonadati</taxon>
        <taxon>Pseudomonadota</taxon>
        <taxon>Gammaproteobacteria</taxon>
        <taxon>Enterobacterales</taxon>
        <taxon>Enterobacteriaceae</taxon>
        <taxon>Salmonella</taxon>
    </lineage>
</organism>
<accession>A0A623WLS6</accession>
<evidence type="ECO:0008006" key="2">
    <source>
        <dbReference type="Google" id="ProtNLM"/>
    </source>
</evidence>
<proteinExistence type="predicted"/>
<evidence type="ECO:0000313" key="1">
    <source>
        <dbReference type="EMBL" id="EBS7984819.1"/>
    </source>
</evidence>